<accession>A0A895XQY8</accession>
<dbReference type="Proteomes" id="UP000662939">
    <property type="component" value="Chromosome"/>
</dbReference>
<feature type="region of interest" description="Disordered" evidence="5">
    <location>
        <begin position="28"/>
        <end position="47"/>
    </location>
</feature>
<evidence type="ECO:0000259" key="8">
    <source>
        <dbReference type="Pfam" id="PF00746"/>
    </source>
</evidence>
<keyword evidence="1" id="KW-0134">Cell wall</keyword>
<evidence type="ECO:0000256" key="1">
    <source>
        <dbReference type="ARBA" id="ARBA00022512"/>
    </source>
</evidence>
<feature type="transmembrane region" description="Helical" evidence="6">
    <location>
        <begin position="459"/>
        <end position="480"/>
    </location>
</feature>
<feature type="chain" id="PRO_5038605814" evidence="7">
    <location>
        <begin position="26"/>
        <end position="490"/>
    </location>
</feature>
<dbReference type="InterPro" id="IPR019931">
    <property type="entry name" value="LPXTG_anchor"/>
</dbReference>
<dbReference type="AlphaFoldDB" id="A0A895XQY8"/>
<evidence type="ECO:0000256" key="6">
    <source>
        <dbReference type="SAM" id="Phobius"/>
    </source>
</evidence>
<reference evidence="9" key="1">
    <citation type="submission" date="2021-02" db="EMBL/GenBank/DDBJ databases">
        <title>Natronoglycomyces albus gen. nov., sp. nov, a haloalkaliphilic actinobacterium from a soda solonchak soil.</title>
        <authorList>
            <person name="Sorokin D.Y."/>
            <person name="Khijniak T.V."/>
            <person name="Zakharycheva A.P."/>
            <person name="Boueva O.V."/>
            <person name="Ariskina E.V."/>
            <person name="Hahnke R.L."/>
            <person name="Bunk B."/>
            <person name="Sproer C."/>
            <person name="Schumann P."/>
            <person name="Evtushenko L.I."/>
            <person name="Kublanov I.V."/>
        </authorList>
    </citation>
    <scope>NUCLEOTIDE SEQUENCE</scope>
    <source>
        <strain evidence="9">DSM 106290</strain>
    </source>
</reference>
<feature type="domain" description="Gram-positive cocci surface proteins LPxTG" evidence="8">
    <location>
        <begin position="447"/>
        <end position="484"/>
    </location>
</feature>
<feature type="signal peptide" evidence="7">
    <location>
        <begin position="1"/>
        <end position="25"/>
    </location>
</feature>
<dbReference type="NCBIfam" id="TIGR01167">
    <property type="entry name" value="LPXTG_anchor"/>
    <property type="match status" value="1"/>
</dbReference>
<evidence type="ECO:0000313" key="10">
    <source>
        <dbReference type="Proteomes" id="UP000662939"/>
    </source>
</evidence>
<evidence type="ECO:0000256" key="5">
    <source>
        <dbReference type="SAM" id="MobiDB-lite"/>
    </source>
</evidence>
<dbReference type="Pfam" id="PF00746">
    <property type="entry name" value="Gram_pos_anchor"/>
    <property type="match status" value="1"/>
</dbReference>
<evidence type="ECO:0000256" key="4">
    <source>
        <dbReference type="ARBA" id="ARBA00023088"/>
    </source>
</evidence>
<evidence type="ECO:0000256" key="7">
    <source>
        <dbReference type="SAM" id="SignalP"/>
    </source>
</evidence>
<dbReference type="KEGG" id="nav:JQS30_04225"/>
<proteinExistence type="predicted"/>
<evidence type="ECO:0000256" key="2">
    <source>
        <dbReference type="ARBA" id="ARBA00022525"/>
    </source>
</evidence>
<keyword evidence="6" id="KW-1133">Transmembrane helix</keyword>
<gene>
    <name evidence="9" type="ORF">JQS30_04225</name>
</gene>
<keyword evidence="3 7" id="KW-0732">Signal</keyword>
<sequence length="490" mass="53230">MKRPLKKFVAVVAAVAIGLSGALLAASPAQAHGGPSETKQGGGPTPGFSSEFDCVDGKWVITWTLSARDDTKRKVSEIRMQKPGQGQGGNPWNSVELDGDLRVDEILQQGSQTYPSELSGTYVLDGDFSGMVKLQVRTDWWHQHRGWRTGGISPDNSVKISGECKADETGESQPWSYAKSTCEFIKVKVANGPRATANSSFELRVDGETRQSGELTPGEWEYFKFYEGEAVEVYFDGELYDSYEWNPEAWCFPGDYEVTSGCFNWIANLWVPEYGETTTWTFTDNTGASTEVTLSPGEEFYDEVLAVAGDNPSLTVTQDPNGETATYEYDQPADCFKEAEFELVEGANCEGVFFYAHNSSQDGVDLNFEFVPSAGEAKTVVLAAGEYRDAEDPITFTADADGFTVDLTVTPVEGEFEDGPVTFTSAAWASDQKGCADAPGKGDGETDDASRLPVTGTSMMIATGSAAALLLAGALLFLLMRRRHTAQNWE</sequence>
<keyword evidence="10" id="KW-1185">Reference proteome</keyword>
<dbReference type="EMBL" id="CP070496">
    <property type="protein sequence ID" value="QSB06132.1"/>
    <property type="molecule type" value="Genomic_DNA"/>
</dbReference>
<keyword evidence="6" id="KW-0812">Transmembrane</keyword>
<keyword evidence="6" id="KW-0472">Membrane</keyword>
<name>A0A895XQY8_9ACTN</name>
<organism evidence="9 10">
    <name type="scientific">Natronoglycomyces albus</name>
    <dbReference type="NCBI Taxonomy" id="2811108"/>
    <lineage>
        <taxon>Bacteria</taxon>
        <taxon>Bacillati</taxon>
        <taxon>Actinomycetota</taxon>
        <taxon>Actinomycetes</taxon>
        <taxon>Glycomycetales</taxon>
        <taxon>Glycomycetaceae</taxon>
        <taxon>Natronoglycomyces</taxon>
    </lineage>
</organism>
<dbReference type="RefSeq" id="WP_213172143.1">
    <property type="nucleotide sequence ID" value="NZ_CP070496.1"/>
</dbReference>
<evidence type="ECO:0000313" key="9">
    <source>
        <dbReference type="EMBL" id="QSB06132.1"/>
    </source>
</evidence>
<keyword evidence="2" id="KW-0964">Secreted</keyword>
<evidence type="ECO:0000256" key="3">
    <source>
        <dbReference type="ARBA" id="ARBA00022729"/>
    </source>
</evidence>
<protein>
    <submittedName>
        <fullName evidence="9">LPXTG cell wall anchor domain-containing protein</fullName>
    </submittedName>
</protein>
<keyword evidence="4" id="KW-0572">Peptidoglycan-anchor</keyword>